<protein>
    <submittedName>
        <fullName evidence="1">Uncharacterized protein</fullName>
    </submittedName>
</protein>
<accession>A0A809RCL7</accession>
<proteinExistence type="predicted"/>
<sequence>MTAENEFKVYLKHFGSPVPDVVFDCVVDDKARTIEITVDHLDTHLLLLFALRTLKDRDIDAITWIDGWSSRRSRWQLIVIIGAYRHKVDIVEVFSLDSSKKDFTVVVREAEPQVTQSTE</sequence>
<evidence type="ECO:0000313" key="2">
    <source>
        <dbReference type="Proteomes" id="UP000463939"/>
    </source>
</evidence>
<dbReference type="RefSeq" id="WP_162083542.1">
    <property type="nucleotide sequence ID" value="NZ_AP021881.1"/>
</dbReference>
<reference evidence="2" key="1">
    <citation type="submission" date="2019-11" db="EMBL/GenBank/DDBJ databases">
        <title>Isolation and characterization of a novel species in the genus Sulfuriferula.</title>
        <authorList>
            <person name="Mochizuki J."/>
            <person name="Kojima H."/>
            <person name="Fukui M."/>
        </authorList>
    </citation>
    <scope>NUCLEOTIDE SEQUENCE [LARGE SCALE GENOMIC DNA]</scope>
    <source>
        <strain evidence="2">SGTM</strain>
    </source>
</reference>
<dbReference type="KEGG" id="sniv:SFSGTM_02070"/>
<evidence type="ECO:0000313" key="1">
    <source>
        <dbReference type="EMBL" id="BBO99498.1"/>
    </source>
</evidence>
<keyword evidence="2" id="KW-1185">Reference proteome</keyword>
<name>A0A809RCL7_9PROT</name>
<dbReference type="EMBL" id="AP021881">
    <property type="protein sequence ID" value="BBO99498.1"/>
    <property type="molecule type" value="Genomic_DNA"/>
</dbReference>
<dbReference type="Proteomes" id="UP000463939">
    <property type="component" value="Chromosome"/>
</dbReference>
<dbReference type="AlphaFoldDB" id="A0A809RCL7"/>
<organism evidence="1 2">
    <name type="scientific">Sulfuriferula nivalis</name>
    <dbReference type="NCBI Taxonomy" id="2675298"/>
    <lineage>
        <taxon>Bacteria</taxon>
        <taxon>Pseudomonadati</taxon>
        <taxon>Pseudomonadota</taxon>
        <taxon>Betaproteobacteria</taxon>
        <taxon>Nitrosomonadales</taxon>
        <taxon>Sulfuricellaceae</taxon>
        <taxon>Sulfuriferula</taxon>
    </lineage>
</organism>
<gene>
    <name evidence="1" type="ORF">SFSGTM_02070</name>
</gene>